<evidence type="ECO:0000313" key="7">
    <source>
        <dbReference type="Proteomes" id="UP000270471"/>
    </source>
</evidence>
<dbReference type="InterPro" id="IPR045170">
    <property type="entry name" value="MTOX"/>
</dbReference>
<reference evidence="6 7" key="1">
    <citation type="submission" date="2017-11" db="EMBL/GenBank/DDBJ databases">
        <title>Draft genome of actinobacteria isolated from guarana (Paullinia cupana (Mart.) Ducke.</title>
        <authorList>
            <person name="Siqueira K.A."/>
            <person name="Liotti R.G."/>
            <person name="Mendes T.A.O."/>
            <person name="Soares M.A."/>
        </authorList>
    </citation>
    <scope>NUCLEOTIDE SEQUENCE [LARGE SCALE GENOMIC DNA]</scope>
    <source>
        <strain evidence="6 7">193</strain>
    </source>
</reference>
<dbReference type="InterPro" id="IPR006076">
    <property type="entry name" value="FAD-dep_OxRdtase"/>
</dbReference>
<dbReference type="InterPro" id="IPR036188">
    <property type="entry name" value="FAD/NAD-bd_sf"/>
</dbReference>
<dbReference type="Proteomes" id="UP000270471">
    <property type="component" value="Unassembled WGS sequence"/>
</dbReference>
<dbReference type="SUPFAM" id="SSF54373">
    <property type="entry name" value="FAD-linked reductases, C-terminal domain"/>
    <property type="match status" value="1"/>
</dbReference>
<evidence type="ECO:0000256" key="2">
    <source>
        <dbReference type="ARBA" id="ARBA00022630"/>
    </source>
</evidence>
<dbReference type="Pfam" id="PF01266">
    <property type="entry name" value="DAO"/>
    <property type="match status" value="1"/>
</dbReference>
<keyword evidence="2" id="KW-0285">Flavoprotein</keyword>
<dbReference type="EMBL" id="PENI01000021">
    <property type="protein sequence ID" value="RMB82639.1"/>
    <property type="molecule type" value="Genomic_DNA"/>
</dbReference>
<dbReference type="Gene3D" id="3.30.9.10">
    <property type="entry name" value="D-Amino Acid Oxidase, subunit A, domain 2"/>
    <property type="match status" value="1"/>
</dbReference>
<dbReference type="Gene3D" id="3.50.50.60">
    <property type="entry name" value="FAD/NAD(P)-binding domain"/>
    <property type="match status" value="1"/>
</dbReference>
<evidence type="ECO:0000259" key="5">
    <source>
        <dbReference type="Pfam" id="PF01266"/>
    </source>
</evidence>
<evidence type="ECO:0000256" key="3">
    <source>
        <dbReference type="ARBA" id="ARBA00022827"/>
    </source>
</evidence>
<evidence type="ECO:0000256" key="1">
    <source>
        <dbReference type="ARBA" id="ARBA00001974"/>
    </source>
</evidence>
<dbReference type="PANTHER" id="PTHR10961:SF7">
    <property type="entry name" value="FAD DEPENDENT OXIDOREDUCTASE DOMAIN-CONTAINING PROTEIN"/>
    <property type="match status" value="1"/>
</dbReference>
<dbReference type="SUPFAM" id="SSF51905">
    <property type="entry name" value="FAD/NAD(P)-binding domain"/>
    <property type="match status" value="1"/>
</dbReference>
<keyword evidence="4" id="KW-0560">Oxidoreductase</keyword>
<dbReference type="GO" id="GO:0050660">
    <property type="term" value="F:flavin adenine dinucleotide binding"/>
    <property type="evidence" value="ECO:0007669"/>
    <property type="project" value="InterPro"/>
</dbReference>
<organism evidence="6 7">
    <name type="scientific">Streptomyces shenzhenensis</name>
    <dbReference type="NCBI Taxonomy" id="943815"/>
    <lineage>
        <taxon>Bacteria</taxon>
        <taxon>Bacillati</taxon>
        <taxon>Actinomycetota</taxon>
        <taxon>Actinomycetes</taxon>
        <taxon>Kitasatosporales</taxon>
        <taxon>Streptomycetaceae</taxon>
        <taxon>Streptomyces</taxon>
    </lineage>
</organism>
<dbReference type="PANTHER" id="PTHR10961">
    <property type="entry name" value="PEROXISOMAL SARCOSINE OXIDASE"/>
    <property type="match status" value="1"/>
</dbReference>
<comment type="caution">
    <text evidence="6">The sequence shown here is derived from an EMBL/GenBank/DDBJ whole genome shotgun (WGS) entry which is preliminary data.</text>
</comment>
<keyword evidence="3" id="KW-0274">FAD</keyword>
<dbReference type="GO" id="GO:0008115">
    <property type="term" value="F:sarcosine oxidase activity"/>
    <property type="evidence" value="ECO:0007669"/>
    <property type="project" value="TreeGrafter"/>
</dbReference>
<gene>
    <name evidence="6" type="ORF">CTZ28_28215</name>
</gene>
<evidence type="ECO:0000313" key="6">
    <source>
        <dbReference type="EMBL" id="RMB82639.1"/>
    </source>
</evidence>
<dbReference type="NCBIfam" id="NF008425">
    <property type="entry name" value="PRK11259.1"/>
    <property type="match status" value="1"/>
</dbReference>
<keyword evidence="7" id="KW-1185">Reference proteome</keyword>
<dbReference type="RefSeq" id="WP_121892554.1">
    <property type="nucleotide sequence ID" value="NZ_PENI01000021.1"/>
</dbReference>
<sequence>MRGPDADAVVVGLGIHGSAAAFELARRGVGVLGLDQFEEGHHRGSSHGRTRMIRRAYPNPVWNDFVARAFDGWERWSEASGETLIRTTGGLYAHQGVSQLQGPGCESVEDPGRMRELMPSFAVPAGYRAVYDPSAGVVEAAAAVEVARSGARAAGAELSFGERMLSWARSDGGVVVTTDRRVVRARHLVLTVGAWAGRVLTPLSDLFEVWRIVTVTLRAEQSVAVPPALGAFSVDRPEGLVFGIPDAAGNGFKAGVDAGPVWDPAEPTAPPTEAEVAALVELMTGYVPGVDPDVVEAASCLYTMTADRRFVIGRLPAEPEVIVAAACSGHGFKFGPAVGESVADLVTGVDRADLSFIGVGRRVRR</sequence>
<feature type="domain" description="FAD dependent oxidoreductase" evidence="5">
    <location>
        <begin position="7"/>
        <end position="345"/>
    </location>
</feature>
<evidence type="ECO:0000256" key="4">
    <source>
        <dbReference type="ARBA" id="ARBA00023002"/>
    </source>
</evidence>
<protein>
    <submittedName>
        <fullName evidence="6">N-methyl-L-tryptophan oxidase</fullName>
    </submittedName>
</protein>
<comment type="cofactor">
    <cofactor evidence="1">
        <name>FAD</name>
        <dbReference type="ChEBI" id="CHEBI:57692"/>
    </cofactor>
</comment>
<dbReference type="OrthoDB" id="9806452at2"/>
<proteinExistence type="predicted"/>
<name>A0A3M0I8W3_9ACTN</name>
<dbReference type="AlphaFoldDB" id="A0A3M0I8W3"/>
<accession>A0A3M0I8W3</accession>